<name>A0A0B2V356_TOXCA</name>
<dbReference type="OMA" id="AEKMDPL"/>
<dbReference type="GO" id="GO:0003964">
    <property type="term" value="F:RNA-directed DNA polymerase activity"/>
    <property type="evidence" value="ECO:0007669"/>
    <property type="project" value="UniProtKB-KW"/>
</dbReference>
<dbReference type="InterPro" id="IPR043502">
    <property type="entry name" value="DNA/RNA_pol_sf"/>
</dbReference>
<evidence type="ECO:0000313" key="1">
    <source>
        <dbReference type="EMBL" id="KHN77856.1"/>
    </source>
</evidence>
<evidence type="ECO:0000313" key="2">
    <source>
        <dbReference type="Proteomes" id="UP000031036"/>
    </source>
</evidence>
<dbReference type="SUPFAM" id="SSF56672">
    <property type="entry name" value="DNA/RNA polymerases"/>
    <property type="match status" value="1"/>
</dbReference>
<keyword evidence="1" id="KW-0548">Nucleotidyltransferase</keyword>
<feature type="non-terminal residue" evidence="1">
    <location>
        <position position="1"/>
    </location>
</feature>
<keyword evidence="2" id="KW-1185">Reference proteome</keyword>
<organism evidence="1 2">
    <name type="scientific">Toxocara canis</name>
    <name type="common">Canine roundworm</name>
    <dbReference type="NCBI Taxonomy" id="6265"/>
    <lineage>
        <taxon>Eukaryota</taxon>
        <taxon>Metazoa</taxon>
        <taxon>Ecdysozoa</taxon>
        <taxon>Nematoda</taxon>
        <taxon>Chromadorea</taxon>
        <taxon>Rhabditida</taxon>
        <taxon>Spirurina</taxon>
        <taxon>Ascaridomorpha</taxon>
        <taxon>Ascaridoidea</taxon>
        <taxon>Toxocaridae</taxon>
        <taxon>Toxocara</taxon>
    </lineage>
</organism>
<protein>
    <submittedName>
        <fullName evidence="1">Putative RNA-directed DNA polymerase from transposon X-element</fullName>
    </submittedName>
</protein>
<keyword evidence="1" id="KW-0808">Transferase</keyword>
<keyword evidence="1" id="KW-0695">RNA-directed DNA polymerase</keyword>
<comment type="caution">
    <text evidence="1">The sequence shown here is derived from an EMBL/GenBank/DDBJ whole genome shotgun (WGS) entry which is preliminary data.</text>
</comment>
<dbReference type="OrthoDB" id="5856459at2759"/>
<proteinExistence type="predicted"/>
<sequence length="164" mass="18677">KKLDENPAQDKLALRPLSREDIVRGIAKLKTNKAAGLDGITNKMLKTAKNFVATKLLPLFNTVIQNGEFIEEWKEAKIRAIFKNTGSEQEPANYRPISLLSCVSKLFERCIHPQIYQALEPFLPNCQHAFRKRHSITTALAEICEKILLNMENNNLTYIVQLDV</sequence>
<gene>
    <name evidence="1" type="primary">X-element</name>
    <name evidence="1" type="ORF">Tcan_00481</name>
</gene>
<dbReference type="AlphaFoldDB" id="A0A0B2V356"/>
<dbReference type="PANTHER" id="PTHR19446">
    <property type="entry name" value="REVERSE TRANSCRIPTASES"/>
    <property type="match status" value="1"/>
</dbReference>
<dbReference type="STRING" id="6265.A0A0B2V356"/>
<dbReference type="Proteomes" id="UP000031036">
    <property type="component" value="Unassembled WGS sequence"/>
</dbReference>
<feature type="non-terminal residue" evidence="1">
    <location>
        <position position="164"/>
    </location>
</feature>
<dbReference type="EMBL" id="JPKZ01002216">
    <property type="protein sequence ID" value="KHN77856.1"/>
    <property type="molecule type" value="Genomic_DNA"/>
</dbReference>
<reference evidence="1 2" key="1">
    <citation type="submission" date="2014-11" db="EMBL/GenBank/DDBJ databases">
        <title>Genetic blueprint of the zoonotic pathogen Toxocara canis.</title>
        <authorList>
            <person name="Zhu X.-Q."/>
            <person name="Korhonen P.K."/>
            <person name="Cai H."/>
            <person name="Young N.D."/>
            <person name="Nejsum P."/>
            <person name="von Samson-Himmelstjerna G."/>
            <person name="Boag P.R."/>
            <person name="Tan P."/>
            <person name="Li Q."/>
            <person name="Min J."/>
            <person name="Yang Y."/>
            <person name="Wang X."/>
            <person name="Fang X."/>
            <person name="Hall R.S."/>
            <person name="Hofmann A."/>
            <person name="Sternberg P.W."/>
            <person name="Jex A.R."/>
            <person name="Gasser R.B."/>
        </authorList>
    </citation>
    <scope>NUCLEOTIDE SEQUENCE [LARGE SCALE GENOMIC DNA]</scope>
    <source>
        <strain evidence="1">PN_DK_2014</strain>
    </source>
</reference>
<accession>A0A0B2V356</accession>